<organism evidence="1 2">
    <name type="scientific">Thermus thermophilus</name>
    <dbReference type="NCBI Taxonomy" id="274"/>
    <lineage>
        <taxon>Bacteria</taxon>
        <taxon>Thermotogati</taxon>
        <taxon>Deinococcota</taxon>
        <taxon>Deinococci</taxon>
        <taxon>Thermales</taxon>
        <taxon>Thermaceae</taxon>
        <taxon>Thermus</taxon>
    </lineage>
</organism>
<dbReference type="AlphaFoldDB" id="A0A3P4AV01"/>
<proteinExistence type="predicted"/>
<geneLocation type="plasmid" evidence="1 2">
    <name>4</name>
</geneLocation>
<keyword evidence="1" id="KW-0614">Plasmid</keyword>
<dbReference type="EMBL" id="LR027520">
    <property type="protein sequence ID" value="VCU54917.1"/>
    <property type="molecule type" value="Genomic_DNA"/>
</dbReference>
<accession>A0A3P4AV01</accession>
<sequence>MDLSLWPRVRKPFVDWGYRGLKGLASSLGLELEVVARPYAGVRGVWVREGIYACW</sequence>
<protein>
    <submittedName>
        <fullName evidence="1">Uncharacterized protein</fullName>
    </submittedName>
</protein>
<name>A0A3P4AV01_THETH</name>
<dbReference type="Proteomes" id="UP000279841">
    <property type="component" value="Plasmid 4"/>
</dbReference>
<evidence type="ECO:0000313" key="1">
    <source>
        <dbReference type="EMBL" id="VCU54917.1"/>
    </source>
</evidence>
<evidence type="ECO:0000313" key="2">
    <source>
        <dbReference type="Proteomes" id="UP000279841"/>
    </source>
</evidence>
<reference evidence="1 2" key="1">
    <citation type="submission" date="2018-10" db="EMBL/GenBank/DDBJ databases">
        <authorList>
            <person name="Peiro R."/>
            <person name="Begona"/>
            <person name="Cbmso G."/>
            <person name="Lopez M."/>
            <person name="Gonzalez S."/>
            <person name="Sacristan E."/>
            <person name="Castillo E."/>
        </authorList>
    </citation>
    <scope>NUCLEOTIDE SEQUENCE [LARGE SCALE GENOMIC DNA]</scope>
    <source>
        <strain evidence="1">TTHNAR1</strain>
        <plasmid evidence="2">4</plasmid>
    </source>
</reference>
<gene>
    <name evidence="1" type="ORF">TTHNP4_00326</name>
</gene>
<dbReference type="RefSeq" id="WP_172597000.1">
    <property type="nucleotide sequence ID" value="NZ_LR027520.1"/>
</dbReference>